<dbReference type="SUPFAM" id="SSF54117">
    <property type="entry name" value="Interleukin 8-like chemokines"/>
    <property type="match status" value="1"/>
</dbReference>
<evidence type="ECO:0000256" key="1">
    <source>
        <dbReference type="ARBA" id="ARBA00004613"/>
    </source>
</evidence>
<evidence type="ECO:0000256" key="7">
    <source>
        <dbReference type="RuleBase" id="RU361149"/>
    </source>
</evidence>
<dbReference type="InterPro" id="IPR039809">
    <property type="entry name" value="Chemokine_b/g/d"/>
</dbReference>
<dbReference type="GeneTree" id="ENSGT00940000162749"/>
<evidence type="ECO:0000256" key="3">
    <source>
        <dbReference type="ARBA" id="ARBA00022500"/>
    </source>
</evidence>
<dbReference type="PRINTS" id="PR00437">
    <property type="entry name" value="SMALLCYTKCXC"/>
</dbReference>
<keyword evidence="5 7" id="KW-0964">Secreted</keyword>
<keyword evidence="10" id="KW-1185">Reference proteome</keyword>
<dbReference type="InterPro" id="IPR018048">
    <property type="entry name" value="Chemokine_CXC_CS"/>
</dbReference>
<dbReference type="GO" id="GO:0006952">
    <property type="term" value="P:defense response"/>
    <property type="evidence" value="ECO:0007669"/>
    <property type="project" value="InterPro"/>
</dbReference>
<dbReference type="Gene3D" id="2.40.50.40">
    <property type="match status" value="1"/>
</dbReference>
<evidence type="ECO:0000256" key="5">
    <source>
        <dbReference type="ARBA" id="ARBA00022525"/>
    </source>
</evidence>
<dbReference type="InterPro" id="IPR033899">
    <property type="entry name" value="CXC_Chemokine_domain"/>
</dbReference>
<dbReference type="PANTHER" id="PTHR12015">
    <property type="entry name" value="SMALL INDUCIBLE CYTOKINE A"/>
    <property type="match status" value="1"/>
</dbReference>
<dbReference type="PROSITE" id="PS00471">
    <property type="entry name" value="SMALL_CYTOKINES_CXC"/>
    <property type="match status" value="1"/>
</dbReference>
<evidence type="ECO:0000313" key="10">
    <source>
        <dbReference type="Proteomes" id="UP000291022"/>
    </source>
</evidence>
<keyword evidence="4 7" id="KW-0202">Cytokine</keyword>
<dbReference type="PRINTS" id="PR00436">
    <property type="entry name" value="INTERLEUKIN8"/>
</dbReference>
<accession>A0A452RSA8</accession>
<dbReference type="GO" id="GO:0005615">
    <property type="term" value="C:extracellular space"/>
    <property type="evidence" value="ECO:0007669"/>
    <property type="project" value="UniProtKB-UniRule"/>
</dbReference>
<sequence>MLYTRNLHNIRYRFYPIKKNSCDRFFSASLPGGSLGKNSPPANLSYNGVSLCAAAGPVSTIVRELRCMCLTTTPGIHPRMITKMQVVAAGPQCSKVEVVATLKNKKEVCLDPETPVMKKIIQKMLDRKKDRKIQRYGKIQR</sequence>
<evidence type="ECO:0000256" key="2">
    <source>
        <dbReference type="ARBA" id="ARBA00010665"/>
    </source>
</evidence>
<proteinExistence type="inferred from homology"/>
<feature type="domain" description="Chemokine interleukin-8-like" evidence="8">
    <location>
        <begin position="64"/>
        <end position="124"/>
    </location>
</feature>
<dbReference type="FunFam" id="2.40.50.40:FF:000004">
    <property type="entry name" value="C-X-C motif chemokine"/>
    <property type="match status" value="1"/>
</dbReference>
<dbReference type="InterPro" id="IPR001089">
    <property type="entry name" value="Chemokine_CXC"/>
</dbReference>
<dbReference type="Ensembl" id="ENSUAMT00000024823.1">
    <property type="protein sequence ID" value="ENSUAMP00000022203.1"/>
    <property type="gene ID" value="ENSUAMG00000017460.1"/>
</dbReference>
<reference evidence="10" key="1">
    <citation type="submission" date="2016-06" db="EMBL/GenBank/DDBJ databases">
        <title>De novo assembly and RNA-Seq shows season-dependent expression and editing in black bear kidneys.</title>
        <authorList>
            <person name="Korstanje R."/>
            <person name="Srivastava A."/>
            <person name="Sarsani V.K."/>
            <person name="Sheehan S.M."/>
            <person name="Seger R.L."/>
            <person name="Barter M.E."/>
            <person name="Lindqvist C."/>
            <person name="Brody L.C."/>
            <person name="Mullikin J.C."/>
        </authorList>
    </citation>
    <scope>NUCLEOTIDE SEQUENCE [LARGE SCALE GENOMIC DNA]</scope>
</reference>
<evidence type="ECO:0000313" key="9">
    <source>
        <dbReference type="Ensembl" id="ENSUAMP00000022203.1"/>
    </source>
</evidence>
<dbReference type="PANTHER" id="PTHR12015:SF201">
    <property type="entry name" value="C-X-C MOTIF CHEMOKINE 6"/>
    <property type="match status" value="1"/>
</dbReference>
<evidence type="ECO:0000259" key="8">
    <source>
        <dbReference type="SMART" id="SM00199"/>
    </source>
</evidence>
<dbReference type="Pfam" id="PF00048">
    <property type="entry name" value="IL8"/>
    <property type="match status" value="1"/>
</dbReference>
<dbReference type="GO" id="GO:0042119">
    <property type="term" value="P:neutrophil activation"/>
    <property type="evidence" value="ECO:0007669"/>
    <property type="project" value="UniProtKB-ARBA"/>
</dbReference>
<organism evidence="9 10">
    <name type="scientific">Ursus americanus</name>
    <name type="common">American black bear</name>
    <name type="synonym">Euarctos americanus</name>
    <dbReference type="NCBI Taxonomy" id="9643"/>
    <lineage>
        <taxon>Eukaryota</taxon>
        <taxon>Metazoa</taxon>
        <taxon>Chordata</taxon>
        <taxon>Craniata</taxon>
        <taxon>Vertebrata</taxon>
        <taxon>Euteleostomi</taxon>
        <taxon>Mammalia</taxon>
        <taxon>Eutheria</taxon>
        <taxon>Laurasiatheria</taxon>
        <taxon>Carnivora</taxon>
        <taxon>Caniformia</taxon>
        <taxon>Ursidae</taxon>
        <taxon>Ursus</taxon>
    </lineage>
</organism>
<keyword evidence="3 7" id="KW-0145">Chemotaxis</keyword>
<dbReference type="Proteomes" id="UP000291022">
    <property type="component" value="Unassembled WGS sequence"/>
</dbReference>
<comment type="subcellular location">
    <subcellularLocation>
        <location evidence="1 7">Secreted</location>
    </subcellularLocation>
</comment>
<dbReference type="GO" id="GO:0008009">
    <property type="term" value="F:chemokine activity"/>
    <property type="evidence" value="ECO:0007669"/>
    <property type="project" value="InterPro"/>
</dbReference>
<dbReference type="InterPro" id="IPR036048">
    <property type="entry name" value="Interleukin_8-like_sf"/>
</dbReference>
<dbReference type="GO" id="GO:0006955">
    <property type="term" value="P:immune response"/>
    <property type="evidence" value="ECO:0007669"/>
    <property type="project" value="InterPro"/>
</dbReference>
<evidence type="ECO:0000256" key="4">
    <source>
        <dbReference type="ARBA" id="ARBA00022514"/>
    </source>
</evidence>
<dbReference type="GO" id="GO:0030593">
    <property type="term" value="P:neutrophil chemotaxis"/>
    <property type="evidence" value="ECO:0007669"/>
    <property type="project" value="UniProtKB-ARBA"/>
</dbReference>
<dbReference type="STRING" id="9643.ENSUAMP00000022203"/>
<keyword evidence="6" id="KW-1015">Disulfide bond</keyword>
<evidence type="ECO:0000256" key="6">
    <source>
        <dbReference type="ARBA" id="ARBA00023157"/>
    </source>
</evidence>
<dbReference type="AlphaFoldDB" id="A0A452RSA8"/>
<protein>
    <recommendedName>
        <fullName evidence="7">C-X-C motif chemokine</fullName>
    </recommendedName>
</protein>
<dbReference type="CDD" id="cd00273">
    <property type="entry name" value="Chemokine_CXC"/>
    <property type="match status" value="1"/>
</dbReference>
<reference evidence="9" key="2">
    <citation type="submission" date="2025-08" db="UniProtKB">
        <authorList>
            <consortium name="Ensembl"/>
        </authorList>
    </citation>
    <scope>IDENTIFICATION</scope>
</reference>
<name>A0A452RSA8_URSAM</name>
<dbReference type="SMART" id="SM00199">
    <property type="entry name" value="SCY"/>
    <property type="match status" value="1"/>
</dbReference>
<dbReference type="InterPro" id="IPR001811">
    <property type="entry name" value="Chemokine_IL8-like_dom"/>
</dbReference>
<reference evidence="9" key="3">
    <citation type="submission" date="2025-09" db="UniProtKB">
        <authorList>
            <consortium name="Ensembl"/>
        </authorList>
    </citation>
    <scope>IDENTIFICATION</scope>
</reference>
<comment type="similarity">
    <text evidence="2 7">Belongs to the intercrine alpha (chemokine CxC) family.</text>
</comment>